<sequence>MKSIDQSVQEELTPIQSEIQALFSSDDSRSPIQEQKVEALSESVYLNSENFILWEKLMEDIMIYEEEAEAETAKKQSDIVLELEDLISKLPEWDMHMRSLVEPVRCLVSKL</sequence>
<dbReference type="Proteomes" id="UP000834106">
    <property type="component" value="Chromosome 17"/>
</dbReference>
<gene>
    <name evidence="1" type="ORF">FPE_LOCUS27319</name>
</gene>
<evidence type="ECO:0000313" key="2">
    <source>
        <dbReference type="Proteomes" id="UP000834106"/>
    </source>
</evidence>
<evidence type="ECO:0000313" key="1">
    <source>
        <dbReference type="EMBL" id="CAI9779889.1"/>
    </source>
</evidence>
<accession>A0AAD2E783</accession>
<proteinExistence type="predicted"/>
<reference evidence="1" key="1">
    <citation type="submission" date="2023-05" db="EMBL/GenBank/DDBJ databases">
        <authorList>
            <person name="Huff M."/>
        </authorList>
    </citation>
    <scope>NUCLEOTIDE SEQUENCE</scope>
</reference>
<keyword evidence="2" id="KW-1185">Reference proteome</keyword>
<dbReference type="EMBL" id="OU503052">
    <property type="protein sequence ID" value="CAI9779889.1"/>
    <property type="molecule type" value="Genomic_DNA"/>
</dbReference>
<organism evidence="1 2">
    <name type="scientific">Fraxinus pennsylvanica</name>
    <dbReference type="NCBI Taxonomy" id="56036"/>
    <lineage>
        <taxon>Eukaryota</taxon>
        <taxon>Viridiplantae</taxon>
        <taxon>Streptophyta</taxon>
        <taxon>Embryophyta</taxon>
        <taxon>Tracheophyta</taxon>
        <taxon>Spermatophyta</taxon>
        <taxon>Magnoliopsida</taxon>
        <taxon>eudicotyledons</taxon>
        <taxon>Gunneridae</taxon>
        <taxon>Pentapetalae</taxon>
        <taxon>asterids</taxon>
        <taxon>lamiids</taxon>
        <taxon>Lamiales</taxon>
        <taxon>Oleaceae</taxon>
        <taxon>Oleeae</taxon>
        <taxon>Fraxinus</taxon>
    </lineage>
</organism>
<name>A0AAD2E783_9LAMI</name>
<dbReference type="AlphaFoldDB" id="A0AAD2E783"/>
<protein>
    <submittedName>
        <fullName evidence="1">Uncharacterized protein</fullName>
    </submittedName>
</protein>